<dbReference type="EC" id="2.4.2.10" evidence="2 6"/>
<reference evidence="8 9" key="1">
    <citation type="submission" date="2024-09" db="EMBL/GenBank/DDBJ databases">
        <authorList>
            <person name="Sun Q."/>
            <person name="Mori K."/>
        </authorList>
    </citation>
    <scope>NUCLEOTIDE SEQUENCE [LARGE SCALE GENOMIC DNA]</scope>
    <source>
        <strain evidence="8 9">TBRC 4576</strain>
    </source>
</reference>
<comment type="function">
    <text evidence="6">Catalyzes the transfer of a ribosyl phosphate group from 5-phosphoribose 1-diphosphate to orotate, leading to the formation of orotidine monophosphate (OMP).</text>
</comment>
<dbReference type="NCBIfam" id="TIGR00336">
    <property type="entry name" value="pyrE"/>
    <property type="match status" value="1"/>
</dbReference>
<keyword evidence="3 6" id="KW-0328">Glycosyltransferase</keyword>
<comment type="pathway">
    <text evidence="1 6">Pyrimidine metabolism; UMP biosynthesis via de novo pathway; UMP from orotate: step 1/2.</text>
</comment>
<dbReference type="Gene3D" id="3.40.50.2020">
    <property type="match status" value="1"/>
</dbReference>
<dbReference type="CDD" id="cd06223">
    <property type="entry name" value="PRTases_typeI"/>
    <property type="match status" value="1"/>
</dbReference>
<evidence type="ECO:0000256" key="6">
    <source>
        <dbReference type="HAMAP-Rule" id="MF_01208"/>
    </source>
</evidence>
<keyword evidence="6" id="KW-0460">Magnesium</keyword>
<evidence type="ECO:0000256" key="3">
    <source>
        <dbReference type="ARBA" id="ARBA00022676"/>
    </source>
</evidence>
<gene>
    <name evidence="6 8" type="primary">pyrE</name>
    <name evidence="8" type="ORF">ACFFLI_10900</name>
</gene>
<keyword evidence="4 6" id="KW-0808">Transferase</keyword>
<evidence type="ECO:0000256" key="1">
    <source>
        <dbReference type="ARBA" id="ARBA00004889"/>
    </source>
</evidence>
<proteinExistence type="inferred from homology"/>
<dbReference type="RefSeq" id="WP_137642683.1">
    <property type="nucleotide sequence ID" value="NZ_BJEA01000010.1"/>
</dbReference>
<dbReference type="Pfam" id="PF00156">
    <property type="entry name" value="Pribosyltran"/>
    <property type="match status" value="1"/>
</dbReference>
<dbReference type="HAMAP" id="MF_01208">
    <property type="entry name" value="PyrE"/>
    <property type="match status" value="1"/>
</dbReference>
<comment type="subunit">
    <text evidence="6">Homodimer.</text>
</comment>
<dbReference type="InterPro" id="IPR004467">
    <property type="entry name" value="Or_phspho_trans_dom"/>
</dbReference>
<feature type="binding site" evidence="6">
    <location>
        <position position="103"/>
    </location>
    <ligand>
        <name>5-phospho-alpha-D-ribose 1-diphosphate</name>
        <dbReference type="ChEBI" id="CHEBI:58017"/>
        <note>ligand shared between dimeric partners</note>
    </ligand>
</feature>
<dbReference type="InterPro" id="IPR000836">
    <property type="entry name" value="PRTase_dom"/>
</dbReference>
<name>A0ABV5WW60_9LACO</name>
<keyword evidence="9" id="KW-1185">Reference proteome</keyword>
<dbReference type="InterPro" id="IPR023031">
    <property type="entry name" value="OPRT"/>
</dbReference>
<dbReference type="Proteomes" id="UP001589691">
    <property type="component" value="Unassembled WGS sequence"/>
</dbReference>
<dbReference type="GO" id="GO:0004588">
    <property type="term" value="F:orotate phosphoribosyltransferase activity"/>
    <property type="evidence" value="ECO:0007669"/>
    <property type="project" value="UniProtKB-EC"/>
</dbReference>
<sequence>MSDTASIIANDLLTIQAVTLRPQAPFTWASGIKSPIYTDNRLTIAYPAVRQRIAAGIAAIIKRDYPQTEVIAGVATAGIPHAAWVAQLLELPLIYVRSKPKDHGAGRQIEGVLKPGQKVVMLDDLISTGGSVLQAAKAVQAAAGDIQAVGSIFSYGLAAATTNFEAAKLPLFSLTNYATLIKVARDKGDITDAELASLHTWRQDPQNWHADMQ</sequence>
<organism evidence="8 9">
    <name type="scientific">Lactiplantibacillus modestisalitolerans</name>
    <dbReference type="NCBI Taxonomy" id="1457219"/>
    <lineage>
        <taxon>Bacteria</taxon>
        <taxon>Bacillati</taxon>
        <taxon>Bacillota</taxon>
        <taxon>Bacilli</taxon>
        <taxon>Lactobacillales</taxon>
        <taxon>Lactobacillaceae</taxon>
        <taxon>Lactiplantibacillus</taxon>
    </lineage>
</organism>
<evidence type="ECO:0000313" key="8">
    <source>
        <dbReference type="EMBL" id="MFB9770370.1"/>
    </source>
</evidence>
<evidence type="ECO:0000259" key="7">
    <source>
        <dbReference type="Pfam" id="PF00156"/>
    </source>
</evidence>
<evidence type="ECO:0000256" key="5">
    <source>
        <dbReference type="ARBA" id="ARBA00022975"/>
    </source>
</evidence>
<feature type="binding site" evidence="6">
    <location>
        <position position="97"/>
    </location>
    <ligand>
        <name>5-phospho-alpha-D-ribose 1-diphosphate</name>
        <dbReference type="ChEBI" id="CHEBI:58017"/>
        <note>ligand shared between dimeric partners</note>
    </ligand>
</feature>
<feature type="domain" description="Phosphoribosyltransferase" evidence="7">
    <location>
        <begin position="52"/>
        <end position="141"/>
    </location>
</feature>
<dbReference type="PANTHER" id="PTHR19278:SF9">
    <property type="entry name" value="URIDINE 5'-MONOPHOSPHATE SYNTHASE"/>
    <property type="match status" value="1"/>
</dbReference>
<keyword evidence="5 6" id="KW-0665">Pyrimidine biosynthesis</keyword>
<evidence type="ECO:0000256" key="2">
    <source>
        <dbReference type="ARBA" id="ARBA00011971"/>
    </source>
</evidence>
<evidence type="ECO:0000256" key="4">
    <source>
        <dbReference type="ARBA" id="ARBA00022679"/>
    </source>
</evidence>
<comment type="caution">
    <text evidence="8">The sequence shown here is derived from an EMBL/GenBank/DDBJ whole genome shotgun (WGS) entry which is preliminary data.</text>
</comment>
<comment type="cofactor">
    <cofactor evidence="6">
        <name>Mg(2+)</name>
        <dbReference type="ChEBI" id="CHEBI:18420"/>
    </cofactor>
</comment>
<feature type="binding site" evidence="6">
    <location>
        <position position="101"/>
    </location>
    <ligand>
        <name>5-phospho-alpha-D-ribose 1-diphosphate</name>
        <dbReference type="ChEBI" id="CHEBI:58017"/>
        <note>ligand shared between dimeric partners</note>
    </ligand>
</feature>
<dbReference type="EMBL" id="JBHLZY010000025">
    <property type="protein sequence ID" value="MFB9770370.1"/>
    <property type="molecule type" value="Genomic_DNA"/>
</dbReference>
<dbReference type="PANTHER" id="PTHR19278">
    <property type="entry name" value="OROTATE PHOSPHORIBOSYLTRANSFERASE"/>
    <property type="match status" value="1"/>
</dbReference>
<evidence type="ECO:0000313" key="9">
    <source>
        <dbReference type="Proteomes" id="UP001589691"/>
    </source>
</evidence>
<dbReference type="SUPFAM" id="SSF53271">
    <property type="entry name" value="PRTase-like"/>
    <property type="match status" value="1"/>
</dbReference>
<feature type="binding site" evidence="6">
    <location>
        <position position="127"/>
    </location>
    <ligand>
        <name>orotate</name>
        <dbReference type="ChEBI" id="CHEBI:30839"/>
    </ligand>
</feature>
<accession>A0ABV5WW60</accession>
<comment type="caution">
    <text evidence="6">Lacks conserved residue(s) required for the propagation of feature annotation.</text>
</comment>
<dbReference type="InterPro" id="IPR029057">
    <property type="entry name" value="PRTase-like"/>
</dbReference>
<feature type="binding site" description="in other chain" evidence="6">
    <location>
        <begin position="123"/>
        <end position="131"/>
    </location>
    <ligand>
        <name>5-phospho-alpha-D-ribose 1-diphosphate</name>
        <dbReference type="ChEBI" id="CHEBI:58017"/>
        <note>ligand shared between dimeric partners</note>
    </ligand>
</feature>
<comment type="similarity">
    <text evidence="6">Belongs to the purine/pyrimidine phosphoribosyltransferase family. PyrE subfamily.</text>
</comment>
<comment type="catalytic activity">
    <reaction evidence="6">
        <text>orotidine 5'-phosphate + diphosphate = orotate + 5-phospho-alpha-D-ribose 1-diphosphate</text>
        <dbReference type="Rhea" id="RHEA:10380"/>
        <dbReference type="ChEBI" id="CHEBI:30839"/>
        <dbReference type="ChEBI" id="CHEBI:33019"/>
        <dbReference type="ChEBI" id="CHEBI:57538"/>
        <dbReference type="ChEBI" id="CHEBI:58017"/>
        <dbReference type="EC" id="2.4.2.10"/>
    </reaction>
</comment>
<protein>
    <recommendedName>
        <fullName evidence="2 6">Orotate phosphoribosyltransferase</fullName>
        <shortName evidence="6">OPRT</shortName>
        <shortName evidence="6">OPRTase</shortName>
        <ecNumber evidence="2 6">2.4.2.10</ecNumber>
    </recommendedName>
</protein>